<dbReference type="EMBL" id="JANSHE010000186">
    <property type="protein sequence ID" value="KAJ3014907.1"/>
    <property type="molecule type" value="Genomic_DNA"/>
</dbReference>
<keyword evidence="2" id="KW-1185">Reference proteome</keyword>
<proteinExistence type="predicted"/>
<name>A0ACC1Q7A8_9APHY</name>
<protein>
    <submittedName>
        <fullName evidence="1">Uncharacterized protein</fullName>
    </submittedName>
</protein>
<comment type="caution">
    <text evidence="1">The sequence shown here is derived from an EMBL/GenBank/DDBJ whole genome shotgun (WGS) entry which is preliminary data.</text>
</comment>
<evidence type="ECO:0000313" key="2">
    <source>
        <dbReference type="Proteomes" id="UP001144978"/>
    </source>
</evidence>
<dbReference type="Proteomes" id="UP001144978">
    <property type="component" value="Unassembled WGS sequence"/>
</dbReference>
<gene>
    <name evidence="1" type="ORF">NUW54_g1183</name>
</gene>
<organism evidence="1 2">
    <name type="scientific">Trametes sanguinea</name>
    <dbReference type="NCBI Taxonomy" id="158606"/>
    <lineage>
        <taxon>Eukaryota</taxon>
        <taxon>Fungi</taxon>
        <taxon>Dikarya</taxon>
        <taxon>Basidiomycota</taxon>
        <taxon>Agaricomycotina</taxon>
        <taxon>Agaricomycetes</taxon>
        <taxon>Polyporales</taxon>
        <taxon>Polyporaceae</taxon>
        <taxon>Trametes</taxon>
    </lineage>
</organism>
<evidence type="ECO:0000313" key="1">
    <source>
        <dbReference type="EMBL" id="KAJ3014907.1"/>
    </source>
</evidence>
<accession>A0ACC1Q7A8</accession>
<reference evidence="1" key="1">
    <citation type="submission" date="2022-08" db="EMBL/GenBank/DDBJ databases">
        <title>Genome Sequence of Pycnoporus sanguineus.</title>
        <authorList>
            <person name="Buettner E."/>
        </authorList>
    </citation>
    <scope>NUCLEOTIDE SEQUENCE</scope>
    <source>
        <strain evidence="1">CG-C14</strain>
    </source>
</reference>
<sequence length="172" mass="18625">MREASPFNFPLGAPALGALWRHRSSTRSHAATAPRGTSTFTSKGVPWPIGLLLDDERNARPYGKDFAGGKFSHSFLNSTDYHRIHAPVAGEVLEARVIEGLCYLQVEAVPDNKGRNKVGIRRRLLAPDQPGFQFLQTRGLVLIKNLDVGLVAVSPVGMPQVASVVMSVKPGT</sequence>